<organism evidence="2 3">
    <name type="scientific">Paenibacillus selenitireducens</name>
    <dbReference type="NCBI Taxonomy" id="1324314"/>
    <lineage>
        <taxon>Bacteria</taxon>
        <taxon>Bacillati</taxon>
        <taxon>Bacillota</taxon>
        <taxon>Bacilli</taxon>
        <taxon>Bacillales</taxon>
        <taxon>Paenibacillaceae</taxon>
        <taxon>Paenibacillus</taxon>
    </lineage>
</organism>
<proteinExistence type="predicted"/>
<accession>A0A1T2XAF3</accession>
<sequence>MIDVLIIAVIFGYAAWTLYRFFTKSKKGACSSCSQNKSCSMSSCHTPPTITMEHVDSTRTPVQEHK</sequence>
<keyword evidence="1" id="KW-1133">Transmembrane helix</keyword>
<name>A0A1T2XAF3_9BACL</name>
<dbReference type="Pfam" id="PF12669">
    <property type="entry name" value="FeoB_associated"/>
    <property type="match status" value="1"/>
</dbReference>
<dbReference type="Proteomes" id="UP000190188">
    <property type="component" value="Unassembled WGS sequence"/>
</dbReference>
<evidence type="ECO:0008006" key="4">
    <source>
        <dbReference type="Google" id="ProtNLM"/>
    </source>
</evidence>
<comment type="caution">
    <text evidence="2">The sequence shown here is derived from an EMBL/GenBank/DDBJ whole genome shotgun (WGS) entry which is preliminary data.</text>
</comment>
<dbReference type="RefSeq" id="WP_078499834.1">
    <property type="nucleotide sequence ID" value="NZ_MSZX01000006.1"/>
</dbReference>
<keyword evidence="1" id="KW-0472">Membrane</keyword>
<evidence type="ECO:0000256" key="1">
    <source>
        <dbReference type="SAM" id="Phobius"/>
    </source>
</evidence>
<gene>
    <name evidence="2" type="ORF">BVG16_16785</name>
</gene>
<feature type="transmembrane region" description="Helical" evidence="1">
    <location>
        <begin position="6"/>
        <end position="22"/>
    </location>
</feature>
<dbReference type="STRING" id="1324314.BVG16_16785"/>
<protein>
    <recommendedName>
        <fullName evidence="4">FeoB-associated Cys-rich membrane protein</fullName>
    </recommendedName>
</protein>
<keyword evidence="3" id="KW-1185">Reference proteome</keyword>
<dbReference type="EMBL" id="MSZX01000006">
    <property type="protein sequence ID" value="OPA76815.1"/>
    <property type="molecule type" value="Genomic_DNA"/>
</dbReference>
<keyword evidence="1" id="KW-0812">Transmembrane</keyword>
<evidence type="ECO:0000313" key="3">
    <source>
        <dbReference type="Proteomes" id="UP000190188"/>
    </source>
</evidence>
<dbReference type="AlphaFoldDB" id="A0A1T2XAF3"/>
<reference evidence="2 3" key="1">
    <citation type="submission" date="2017-01" db="EMBL/GenBank/DDBJ databases">
        <title>Genome analysis of Paenibacillus selenitrireducens ES3-24.</title>
        <authorList>
            <person name="Xu D."/>
            <person name="Yao R."/>
            <person name="Zheng S."/>
        </authorList>
    </citation>
    <scope>NUCLEOTIDE SEQUENCE [LARGE SCALE GENOMIC DNA]</scope>
    <source>
        <strain evidence="2 3">ES3-24</strain>
    </source>
</reference>
<evidence type="ECO:0000313" key="2">
    <source>
        <dbReference type="EMBL" id="OPA76815.1"/>
    </source>
</evidence>